<evidence type="ECO:0000313" key="2">
    <source>
        <dbReference type="Proteomes" id="UP000029920"/>
    </source>
</evidence>
<accession>A0A4V6I6E7</accession>
<protein>
    <submittedName>
        <fullName evidence="1">Helix-turn-helix domain-containing protein</fullName>
    </submittedName>
</protein>
<dbReference type="Proteomes" id="UP000029920">
    <property type="component" value="Unassembled WGS sequence"/>
</dbReference>
<organism evidence="1 2">
    <name type="scientific">Helicobacter apodemus</name>
    <dbReference type="NCBI Taxonomy" id="135569"/>
    <lineage>
        <taxon>Bacteria</taxon>
        <taxon>Pseudomonadati</taxon>
        <taxon>Campylobacterota</taxon>
        <taxon>Epsilonproteobacteria</taxon>
        <taxon>Campylobacterales</taxon>
        <taxon>Helicobacteraceae</taxon>
        <taxon>Helicobacter</taxon>
    </lineage>
</organism>
<dbReference type="AlphaFoldDB" id="A0A4V6I6E7"/>
<name>A0A4V6I6E7_9HELI</name>
<evidence type="ECO:0000313" key="1">
    <source>
        <dbReference type="EMBL" id="TLE13945.1"/>
    </source>
</evidence>
<reference evidence="1 2" key="1">
    <citation type="journal article" date="2014" name="Genome Announc.">
        <title>Draft genome sequences of eight enterohepatic helicobacter species isolated from both laboratory and wild rodents.</title>
        <authorList>
            <person name="Sheh A."/>
            <person name="Shen Z."/>
            <person name="Fox J.G."/>
        </authorList>
    </citation>
    <scope>NUCLEOTIDE SEQUENCE [LARGE SCALE GENOMIC DNA]</scope>
    <source>
        <strain evidence="1 2">MIT-03-7007</strain>
    </source>
</reference>
<sequence>MIKNKQEIKIYYQTHNQSPKAVAELFNISYRTLMDWIAKEGWEAGSAIKGVSEKNLAGELIQREFGSVMAKKSEDIKRNIKANLGDEAYKIDEMILNNMLNSSTEELLLNAMTSNFIQKNLALSAVIAKDELMKMLALRQEHKADPMIIACAEKYQKMLIDMQNTLFGKEPMLKEEGNTSLEELSDKELLEMLKQG</sequence>
<keyword evidence="2" id="KW-1185">Reference proteome</keyword>
<dbReference type="RefSeq" id="WP_034554228.1">
    <property type="nucleotide sequence ID" value="NZ_JRPC02000030.1"/>
</dbReference>
<comment type="caution">
    <text evidence="1">The sequence shown here is derived from an EMBL/GenBank/DDBJ whole genome shotgun (WGS) entry which is preliminary data.</text>
</comment>
<gene>
    <name evidence="1" type="ORF">LS72_009395</name>
</gene>
<dbReference type="EMBL" id="JRPC02000030">
    <property type="protein sequence ID" value="TLE13945.1"/>
    <property type="molecule type" value="Genomic_DNA"/>
</dbReference>
<proteinExistence type="predicted"/>